<dbReference type="AlphaFoldDB" id="A0A318R5I0"/>
<feature type="repeat" description="TPR" evidence="1">
    <location>
        <begin position="158"/>
        <end position="191"/>
    </location>
</feature>
<feature type="repeat" description="TPR" evidence="1">
    <location>
        <begin position="124"/>
        <end position="157"/>
    </location>
</feature>
<feature type="domain" description="Methyltransferase" evidence="3">
    <location>
        <begin position="534"/>
        <end position="628"/>
    </location>
</feature>
<proteinExistence type="predicted"/>
<sequence>MKGFGDQHKSKKKRNKKTKPSKEQIINQAFKFHSQGNVSEATKYYQQFISQGFKDHRVFSNYGVILKNLGNLKDAELLYRKAIELNTDYVEAHSNLGNVLKDLGKLKEAELSYRKAIELNPDYAQAHSNLGNILKDLGKLKEAELSYRKAIELNPDFTDAHYNLGVILRDIGKLKEAELSYRKAIELNPNYAQAHSNLGNILKDLGKLKEAELSYRKAIELNPDFANAHYNLGNILNELGDQVGAFDSYLKTININPKNSNIYSSITRFIKESDISQLKKAKLKDILNLLLERNDVTHKELFNAFNFLYSNKIISNLEKIDLDFSKIEMLVNEKVIINALKKITFRDIRLEKLLTNVRKYICDRIAESKEEISFSQLQFIIALGEQCFLNEYVYSLTEEENICINTIINKCKNGEVSETNISILSCYLPLYKLLTQIPSLKSFNSSHQSFKELIKLQIIEPLKEVELSQNIKKLGSFNENISQKVKSQYEKNPYPRWRYGSHKESQKSSINQAINSEIKPNYINKNEGEEQLKILIAGCGTGNQILQTQRYNNAQITAIDLSLSSLSYAQRKINELGIDNVELIEMDLLEVNLLEEQFDIIECGGVLHHMDNPSKGLRELLDSLKNNGFLKLGLYSELARQDIIAAREYITTKNLQPNEEEIKNLREDVFSGKIEQITNLRNWGNFYTMSECRDLCFHAQEHRFTINQLQDILSSNKLKFLGFLLPQPVKSLYQQCFPEDKKQINLQNWAKFEEKHPNTFAGMYQFWVSKL</sequence>
<dbReference type="Gene3D" id="3.40.50.150">
    <property type="entry name" value="Vaccinia Virus protein VP39"/>
    <property type="match status" value="1"/>
</dbReference>
<evidence type="ECO:0000313" key="5">
    <source>
        <dbReference type="Proteomes" id="UP000247807"/>
    </source>
</evidence>
<dbReference type="SUPFAM" id="SSF53335">
    <property type="entry name" value="S-adenosyl-L-methionine-dependent methyltransferases"/>
    <property type="match status" value="1"/>
</dbReference>
<feature type="repeat" description="TPR" evidence="1">
    <location>
        <begin position="56"/>
        <end position="89"/>
    </location>
</feature>
<dbReference type="InterPro" id="IPR029063">
    <property type="entry name" value="SAM-dependent_MTases_sf"/>
</dbReference>
<dbReference type="Pfam" id="PF00515">
    <property type="entry name" value="TPR_1"/>
    <property type="match status" value="1"/>
</dbReference>
<dbReference type="InterPro" id="IPR011990">
    <property type="entry name" value="TPR-like_helical_dom_sf"/>
</dbReference>
<dbReference type="Pfam" id="PF13181">
    <property type="entry name" value="TPR_8"/>
    <property type="match status" value="1"/>
</dbReference>
<feature type="region of interest" description="Disordered" evidence="2">
    <location>
        <begin position="1"/>
        <end position="23"/>
    </location>
</feature>
<dbReference type="OrthoDB" id="101857at2"/>
<dbReference type="SUPFAM" id="SSF48452">
    <property type="entry name" value="TPR-like"/>
    <property type="match status" value="1"/>
</dbReference>
<dbReference type="RefSeq" id="WP_158465720.1">
    <property type="nucleotide sequence ID" value="NZ_QJUE01000001.1"/>
</dbReference>
<feature type="repeat" description="TPR" evidence="1">
    <location>
        <begin position="192"/>
        <end position="225"/>
    </location>
</feature>
<reference evidence="4 5" key="1">
    <citation type="journal article" date="2018" name="Appl. Environ. Microbiol.">
        <title>Genome rearrangement shapes Prochlorococcus ecological adaptation.</title>
        <authorList>
            <person name="Yan W."/>
            <person name="Wei S."/>
            <person name="Wang Q."/>
            <person name="Xiao X."/>
            <person name="Zeng Q."/>
            <person name="Jiao N."/>
            <person name="Zhang R."/>
        </authorList>
    </citation>
    <scope>NUCLEOTIDE SEQUENCE [LARGE SCALE GENOMIC DNA]</scope>
    <source>
        <strain evidence="4 5">XMU1408</strain>
    </source>
</reference>
<dbReference type="Pfam" id="PF13649">
    <property type="entry name" value="Methyltransf_25"/>
    <property type="match status" value="1"/>
</dbReference>
<dbReference type="GO" id="GO:0016757">
    <property type="term" value="F:glycosyltransferase activity"/>
    <property type="evidence" value="ECO:0007669"/>
    <property type="project" value="TreeGrafter"/>
</dbReference>
<dbReference type="GO" id="GO:0006493">
    <property type="term" value="P:protein O-linked glycosylation"/>
    <property type="evidence" value="ECO:0007669"/>
    <property type="project" value="TreeGrafter"/>
</dbReference>
<evidence type="ECO:0000256" key="1">
    <source>
        <dbReference type="PROSITE-ProRule" id="PRU00339"/>
    </source>
</evidence>
<dbReference type="PROSITE" id="PS50293">
    <property type="entry name" value="TPR_REGION"/>
    <property type="match status" value="4"/>
</dbReference>
<dbReference type="InterPro" id="IPR041698">
    <property type="entry name" value="Methyltransf_25"/>
</dbReference>
<name>A0A318R5I0_PROMR</name>
<dbReference type="GO" id="GO:0032259">
    <property type="term" value="P:methylation"/>
    <property type="evidence" value="ECO:0007669"/>
    <property type="project" value="UniProtKB-KW"/>
</dbReference>
<dbReference type="Pfam" id="PF13414">
    <property type="entry name" value="TPR_11"/>
    <property type="match status" value="2"/>
</dbReference>
<dbReference type="PANTHER" id="PTHR44998:SF1">
    <property type="entry name" value="UDP-N-ACETYLGLUCOSAMINE--PEPTIDE N-ACETYLGLUCOSAMINYLTRANSFERASE 110 KDA SUBUNIT"/>
    <property type="match status" value="1"/>
</dbReference>
<organism evidence="4 5">
    <name type="scientific">Prochlorococcus marinus XMU1408</name>
    <dbReference type="NCBI Taxonomy" id="2213228"/>
    <lineage>
        <taxon>Bacteria</taxon>
        <taxon>Bacillati</taxon>
        <taxon>Cyanobacteriota</taxon>
        <taxon>Cyanophyceae</taxon>
        <taxon>Synechococcales</taxon>
        <taxon>Prochlorococcaceae</taxon>
        <taxon>Prochlorococcus</taxon>
    </lineage>
</organism>
<evidence type="ECO:0000259" key="3">
    <source>
        <dbReference type="Pfam" id="PF13649"/>
    </source>
</evidence>
<protein>
    <submittedName>
        <fullName evidence="4">SAM-dependent methyltransferase</fullName>
    </submittedName>
</protein>
<feature type="repeat" description="TPR" evidence="1">
    <location>
        <begin position="90"/>
        <end position="123"/>
    </location>
</feature>
<dbReference type="CDD" id="cd02440">
    <property type="entry name" value="AdoMet_MTases"/>
    <property type="match status" value="1"/>
</dbReference>
<dbReference type="GO" id="GO:0008168">
    <property type="term" value="F:methyltransferase activity"/>
    <property type="evidence" value="ECO:0007669"/>
    <property type="project" value="UniProtKB-KW"/>
</dbReference>
<evidence type="ECO:0000313" key="4">
    <source>
        <dbReference type="EMBL" id="PYE03643.1"/>
    </source>
</evidence>
<dbReference type="PANTHER" id="PTHR44998">
    <property type="match status" value="1"/>
</dbReference>
<keyword evidence="4" id="KW-0489">Methyltransferase</keyword>
<feature type="repeat" description="TPR" evidence="1">
    <location>
        <begin position="226"/>
        <end position="259"/>
    </location>
</feature>
<evidence type="ECO:0000256" key="2">
    <source>
        <dbReference type="SAM" id="MobiDB-lite"/>
    </source>
</evidence>
<dbReference type="EMBL" id="QJUE01000001">
    <property type="protein sequence ID" value="PYE03643.1"/>
    <property type="molecule type" value="Genomic_DNA"/>
</dbReference>
<keyword evidence="4" id="KW-0808">Transferase</keyword>
<dbReference type="Gene3D" id="1.25.40.10">
    <property type="entry name" value="Tetratricopeptide repeat domain"/>
    <property type="match status" value="5"/>
</dbReference>
<dbReference type="PROSITE" id="PS50005">
    <property type="entry name" value="TPR"/>
    <property type="match status" value="6"/>
</dbReference>
<comment type="caution">
    <text evidence="4">The sequence shown here is derived from an EMBL/GenBank/DDBJ whole genome shotgun (WGS) entry which is preliminary data.</text>
</comment>
<dbReference type="SMART" id="SM00028">
    <property type="entry name" value="TPR"/>
    <property type="match status" value="6"/>
</dbReference>
<gene>
    <name evidence="4" type="ORF">DNJ73_00185</name>
</gene>
<feature type="compositionally biased region" description="Basic residues" evidence="2">
    <location>
        <begin position="9"/>
        <end position="19"/>
    </location>
</feature>
<dbReference type="InterPro" id="IPR019734">
    <property type="entry name" value="TPR_rpt"/>
</dbReference>
<accession>A0A318R5I0</accession>
<dbReference type="Proteomes" id="UP000247807">
    <property type="component" value="Unassembled WGS sequence"/>
</dbReference>
<keyword evidence="1" id="KW-0802">TPR repeat</keyword>